<reference evidence="1" key="1">
    <citation type="submission" date="2018-05" db="EMBL/GenBank/DDBJ databases">
        <authorList>
            <person name="Lanie J.A."/>
            <person name="Ng W.-L."/>
            <person name="Kazmierczak K.M."/>
            <person name="Andrzejewski T.M."/>
            <person name="Davidsen T.M."/>
            <person name="Wayne K.J."/>
            <person name="Tettelin H."/>
            <person name="Glass J.I."/>
            <person name="Rusch D."/>
            <person name="Podicherti R."/>
            <person name="Tsui H.-C.T."/>
            <person name="Winkler M.E."/>
        </authorList>
    </citation>
    <scope>NUCLEOTIDE SEQUENCE</scope>
</reference>
<protein>
    <submittedName>
        <fullName evidence="1">Uncharacterized protein</fullName>
    </submittedName>
</protein>
<organism evidence="1">
    <name type="scientific">marine metagenome</name>
    <dbReference type="NCBI Taxonomy" id="408172"/>
    <lineage>
        <taxon>unclassified sequences</taxon>
        <taxon>metagenomes</taxon>
        <taxon>ecological metagenomes</taxon>
    </lineage>
</organism>
<name>A0A383ATW2_9ZZZZ</name>
<evidence type="ECO:0000313" key="1">
    <source>
        <dbReference type="EMBL" id="SVE10635.1"/>
    </source>
</evidence>
<dbReference type="EMBL" id="UINC01194514">
    <property type="protein sequence ID" value="SVE10635.1"/>
    <property type="molecule type" value="Genomic_DNA"/>
</dbReference>
<dbReference type="AlphaFoldDB" id="A0A383ATW2"/>
<accession>A0A383ATW2</accession>
<proteinExistence type="predicted"/>
<gene>
    <name evidence="1" type="ORF">METZ01_LOCUS463489</name>
</gene>
<sequence>MAQTSLALLPIQGPVMQKGLFLLIITGHPVATKPWYSSNDSD</sequence>